<organism evidence="2 3">
    <name type="scientific">Verruconis gallopava</name>
    <dbReference type="NCBI Taxonomy" id="253628"/>
    <lineage>
        <taxon>Eukaryota</taxon>
        <taxon>Fungi</taxon>
        <taxon>Dikarya</taxon>
        <taxon>Ascomycota</taxon>
        <taxon>Pezizomycotina</taxon>
        <taxon>Dothideomycetes</taxon>
        <taxon>Pleosporomycetidae</taxon>
        <taxon>Venturiales</taxon>
        <taxon>Sympoventuriaceae</taxon>
        <taxon>Verruconis</taxon>
    </lineage>
</organism>
<dbReference type="PANTHER" id="PTHR37488:SF2">
    <property type="entry name" value="DUF1275 DOMAIN-CONTAINING PROTEIN"/>
    <property type="match status" value="1"/>
</dbReference>
<dbReference type="EMBL" id="KN847586">
    <property type="protein sequence ID" value="KIV99064.1"/>
    <property type="molecule type" value="Genomic_DNA"/>
</dbReference>
<gene>
    <name evidence="2" type="ORF">PV09_09231</name>
</gene>
<feature type="transmembrane region" description="Helical" evidence="1">
    <location>
        <begin position="120"/>
        <end position="141"/>
    </location>
</feature>
<sequence>MSRLKSDLGWLEPAIDLPAAEHSSAIRKYLFSPLRVDFLIECELLLQTFSIGIQDAICYPDFRCFASNQTGNSVMFAVAVSGVGGDLFDIHNVSMSLGMFVAGALITGQIAHVFGTRQRLWLIVAHLLQTIMVFGAAAIQYAHGVQLNSPRTLGAIALLAFSSGAQVASMRPFRIQEITTAMATAAWVDLVIDKDLVALRNRSRNRRAAFLVVLVAGSFAGAFMRERIGSPSALVIAALCKTVVLLAFFLNRAQSAHEGDVGAGNS</sequence>
<keyword evidence="1" id="KW-1133">Transmembrane helix</keyword>
<dbReference type="STRING" id="253628.A0A0D1ZYB0"/>
<keyword evidence="3" id="KW-1185">Reference proteome</keyword>
<dbReference type="InterPro" id="IPR010699">
    <property type="entry name" value="DUF1275"/>
</dbReference>
<dbReference type="OrthoDB" id="5223589at2759"/>
<evidence type="ECO:0000313" key="3">
    <source>
        <dbReference type="Proteomes" id="UP000053259"/>
    </source>
</evidence>
<evidence type="ECO:0008006" key="4">
    <source>
        <dbReference type="Google" id="ProtNLM"/>
    </source>
</evidence>
<proteinExistence type="predicted"/>
<dbReference type="Pfam" id="PF06912">
    <property type="entry name" value="DUF1275"/>
    <property type="match status" value="1"/>
</dbReference>
<dbReference type="GeneID" id="27317204"/>
<keyword evidence="1" id="KW-0812">Transmembrane</keyword>
<name>A0A0D1ZYB0_9PEZI</name>
<feature type="transmembrane region" description="Helical" evidence="1">
    <location>
        <begin position="153"/>
        <end position="173"/>
    </location>
</feature>
<reference evidence="2 3" key="1">
    <citation type="submission" date="2015-01" db="EMBL/GenBank/DDBJ databases">
        <title>The Genome Sequence of Ochroconis gallopava CBS43764.</title>
        <authorList>
            <consortium name="The Broad Institute Genomics Platform"/>
            <person name="Cuomo C."/>
            <person name="de Hoog S."/>
            <person name="Gorbushina A."/>
            <person name="Stielow B."/>
            <person name="Teixiera M."/>
            <person name="Abouelleil A."/>
            <person name="Chapman S.B."/>
            <person name="Priest M."/>
            <person name="Young S.K."/>
            <person name="Wortman J."/>
            <person name="Nusbaum C."/>
            <person name="Birren B."/>
        </authorList>
    </citation>
    <scope>NUCLEOTIDE SEQUENCE [LARGE SCALE GENOMIC DNA]</scope>
    <source>
        <strain evidence="2 3">CBS 43764</strain>
    </source>
</reference>
<accession>A0A0D1ZYB0</accession>
<dbReference type="AlphaFoldDB" id="A0A0D1ZYB0"/>
<feature type="transmembrane region" description="Helical" evidence="1">
    <location>
        <begin position="231"/>
        <end position="250"/>
    </location>
</feature>
<dbReference type="HOGENOM" id="CLU_061825_1_2_1"/>
<dbReference type="RefSeq" id="XP_016208935.1">
    <property type="nucleotide sequence ID" value="XM_016363258.1"/>
</dbReference>
<dbReference type="EMBL" id="KN847586">
    <property type="protein sequence ID" value="KIV99065.1"/>
    <property type="molecule type" value="Genomic_DNA"/>
</dbReference>
<evidence type="ECO:0000256" key="1">
    <source>
        <dbReference type="SAM" id="Phobius"/>
    </source>
</evidence>
<protein>
    <recommendedName>
        <fullName evidence="4">DUF1275 domain protein</fullName>
    </recommendedName>
</protein>
<keyword evidence="1" id="KW-0472">Membrane</keyword>
<dbReference type="PANTHER" id="PTHR37488">
    <property type="entry name" value="DUF1275 DOMAIN-CONTAINING PROTEIN"/>
    <property type="match status" value="1"/>
</dbReference>
<dbReference type="Proteomes" id="UP000053259">
    <property type="component" value="Unassembled WGS sequence"/>
</dbReference>
<feature type="transmembrane region" description="Helical" evidence="1">
    <location>
        <begin position="90"/>
        <end position="108"/>
    </location>
</feature>
<dbReference type="VEuPathDB" id="FungiDB:PV09_09231"/>
<feature type="transmembrane region" description="Helical" evidence="1">
    <location>
        <begin position="208"/>
        <end position="225"/>
    </location>
</feature>
<evidence type="ECO:0000313" key="2">
    <source>
        <dbReference type="EMBL" id="KIV99064.1"/>
    </source>
</evidence>
<dbReference type="RefSeq" id="XP_016208934.1">
    <property type="nucleotide sequence ID" value="XM_016363257.1"/>
</dbReference>